<feature type="domain" description="Carrier" evidence="8">
    <location>
        <begin position="981"/>
        <end position="1056"/>
    </location>
</feature>
<dbReference type="Proteomes" id="UP000838686">
    <property type="component" value="Unassembled WGS sequence"/>
</dbReference>
<dbReference type="Gene3D" id="3.30.559.30">
    <property type="entry name" value="Nonribosomal peptide synthetase, condensation domain"/>
    <property type="match status" value="2"/>
</dbReference>
<dbReference type="Pfam" id="PF00668">
    <property type="entry name" value="Condensation"/>
    <property type="match status" value="1"/>
</dbReference>
<dbReference type="PROSITE" id="PS00455">
    <property type="entry name" value="AMP_BINDING"/>
    <property type="match status" value="1"/>
</dbReference>
<dbReference type="Pfam" id="PF00550">
    <property type="entry name" value="PP-binding"/>
    <property type="match status" value="1"/>
</dbReference>
<evidence type="ECO:0000259" key="8">
    <source>
        <dbReference type="PROSITE" id="PS50075"/>
    </source>
</evidence>
<keyword evidence="4" id="KW-0597">Phosphoprotein</keyword>
<dbReference type="InterPro" id="IPR023213">
    <property type="entry name" value="CAT-like_dom_sf"/>
</dbReference>
<dbReference type="InterPro" id="IPR000873">
    <property type="entry name" value="AMP-dep_synth/lig_dom"/>
</dbReference>
<keyword evidence="3" id="KW-0596">Phosphopantetheine</keyword>
<dbReference type="NCBIfam" id="TIGR01733">
    <property type="entry name" value="AA-adenyl-dom"/>
    <property type="match status" value="1"/>
</dbReference>
<dbReference type="PANTHER" id="PTHR45527">
    <property type="entry name" value="NONRIBOSOMAL PEPTIDE SYNTHETASE"/>
    <property type="match status" value="1"/>
</dbReference>
<dbReference type="EMBL" id="CAKMMF010000003">
    <property type="protein sequence ID" value="CAH1195704.1"/>
    <property type="molecule type" value="Genomic_DNA"/>
</dbReference>
<dbReference type="InterPro" id="IPR036736">
    <property type="entry name" value="ACP-like_sf"/>
</dbReference>
<evidence type="ECO:0000256" key="6">
    <source>
        <dbReference type="ARBA" id="ARBA00023194"/>
    </source>
</evidence>
<dbReference type="SMART" id="SM00823">
    <property type="entry name" value="PKS_PP"/>
    <property type="match status" value="1"/>
</dbReference>
<dbReference type="Gene3D" id="1.10.1200.10">
    <property type="entry name" value="ACP-like"/>
    <property type="match status" value="1"/>
</dbReference>
<dbReference type="InterPro" id="IPR025110">
    <property type="entry name" value="AMP-bd_C"/>
</dbReference>
<evidence type="ECO:0000313" key="9">
    <source>
        <dbReference type="EMBL" id="CAH1195704.1"/>
    </source>
</evidence>
<dbReference type="Gene3D" id="2.30.38.10">
    <property type="entry name" value="Luciferase, Domain 3"/>
    <property type="match status" value="1"/>
</dbReference>
<dbReference type="RefSeq" id="WP_236339036.1">
    <property type="nucleotide sequence ID" value="NZ_CAKMMF010000003.1"/>
</dbReference>
<dbReference type="InterPro" id="IPR010071">
    <property type="entry name" value="AA_adenyl_dom"/>
</dbReference>
<reference evidence="9" key="1">
    <citation type="submission" date="2022-01" db="EMBL/GenBank/DDBJ databases">
        <authorList>
            <person name="Criscuolo A."/>
        </authorList>
    </citation>
    <scope>NUCLEOTIDE SEQUENCE</scope>
    <source>
        <strain evidence="9">CIP111893</strain>
    </source>
</reference>
<proteinExistence type="inferred from homology"/>
<keyword evidence="5" id="KW-0677">Repeat</keyword>
<keyword evidence="7" id="KW-0511">Multifunctional enzyme</keyword>
<dbReference type="CDD" id="cd05930">
    <property type="entry name" value="A_NRPS"/>
    <property type="match status" value="1"/>
</dbReference>
<evidence type="ECO:0000256" key="5">
    <source>
        <dbReference type="ARBA" id="ARBA00022737"/>
    </source>
</evidence>
<dbReference type="CDD" id="cd19543">
    <property type="entry name" value="DCL_NRPS"/>
    <property type="match status" value="1"/>
</dbReference>
<dbReference type="PROSITE" id="PS50075">
    <property type="entry name" value="CARRIER"/>
    <property type="match status" value="1"/>
</dbReference>
<evidence type="ECO:0000256" key="1">
    <source>
        <dbReference type="ARBA" id="ARBA00001957"/>
    </source>
</evidence>
<dbReference type="SUPFAM" id="SSF56801">
    <property type="entry name" value="Acetyl-CoA synthetase-like"/>
    <property type="match status" value="1"/>
</dbReference>
<evidence type="ECO:0000256" key="7">
    <source>
        <dbReference type="ARBA" id="ARBA00023268"/>
    </source>
</evidence>
<dbReference type="InterPro" id="IPR020806">
    <property type="entry name" value="PKS_PP-bd"/>
</dbReference>
<dbReference type="Gene3D" id="3.30.559.10">
    <property type="entry name" value="Chloramphenicol acetyltransferase-like domain"/>
    <property type="match status" value="1"/>
</dbReference>
<evidence type="ECO:0000256" key="4">
    <source>
        <dbReference type="ARBA" id="ARBA00022553"/>
    </source>
</evidence>
<dbReference type="SUPFAM" id="SSF52777">
    <property type="entry name" value="CoA-dependent acyltransferases"/>
    <property type="match status" value="3"/>
</dbReference>
<evidence type="ECO:0000313" key="10">
    <source>
        <dbReference type="Proteomes" id="UP000838686"/>
    </source>
</evidence>
<dbReference type="InterPro" id="IPR001242">
    <property type="entry name" value="Condensation_dom"/>
</dbReference>
<dbReference type="Gene3D" id="3.30.300.30">
    <property type="match status" value="1"/>
</dbReference>
<name>A0ABN8G4V6_9BACL</name>
<dbReference type="PANTHER" id="PTHR45527:SF1">
    <property type="entry name" value="FATTY ACID SYNTHASE"/>
    <property type="match status" value="1"/>
</dbReference>
<organism evidence="9 10">
    <name type="scientific">Paenibacillus plantiphilus</name>
    <dbReference type="NCBI Taxonomy" id="2905650"/>
    <lineage>
        <taxon>Bacteria</taxon>
        <taxon>Bacillati</taxon>
        <taxon>Bacillota</taxon>
        <taxon>Bacilli</taxon>
        <taxon>Bacillales</taxon>
        <taxon>Paenibacillaceae</taxon>
        <taxon>Paenibacillus</taxon>
    </lineage>
</organism>
<accession>A0ABN8G4V6</accession>
<gene>
    <name evidence="9" type="primary">tycB_1</name>
    <name evidence="9" type="ORF">PAECIP111893_00744</name>
</gene>
<sequence length="1270" mass="141332">MDKTDPKKIDKTNVEDIIGLSHMQEGLLFHYLTEPDSAQYVEQLTLHLRGDINEYTLGQAWASVARNNEMLRTVFRWEKLDKPVAIILKQLQIPLLIQDLSASSGTDLDAGLEEAVAADYALGIDITSQPFRITLCTLGGGRNALILTYHHLLFDGWSTGIILKEFMSAYEEMSRQREWKQPAKPTYRQFIAHLQSQDKESQGQFWTDILGDFGTKTLLPFDKRKKERASTAQHIHVSLNEETVARIDRFVKQHELTLAAFIYGAWAVLLQRYSDTDDIVFGTTVSGRPTSMPGVERMAGLFINTLPLRVRTEADTTVVELLRQIGAALQHRESFEQTALTDIKARSGMTGHESLFDSIVVLENYPLDQSVLGAGNSLTITGHSMRESTNFPLALTVTTMGQLQLQFQYNNELFKTETIQRLADHFVRLIEGMSFNPGLPVTRLGMLGEDEAARLHAMGSGEEGATPPHHSIHEWFEEQAAADPDRIALVLQQATMTYGELNAHANRVAWFLKERGIGENDVIGVMVGRSFEMIIGIYGILKAGAAYVPIDPDYPSDRIEYLLRHSQTKLLFVDKQAREGLAVPAGTELCGISDIMEQTSLPQHNLGGSYSPERLIYVLYTSGSTGNPKGVMVKQNAFVNLLNWFCTSYHIGPADNVLLIAPSSFDLAQKNLYCSLIKGGRLTLFEPGLYDYNRMSDVILRGKVTLINCAPSAFYPLIDFNEDTDFIRLSSLRTVFLGGEPINVNKLAPWYRSQRFHAQFSNTYGPTECTDIAAHHSVNFSVAEAGLAVPIGKPIYNAKLYVLDHHMNLVPEGIIGELYIGGIGLAAGYYHAPELTVERFVDSPFAAGEQLYRTGDLVNWLPGDMLNYVGRTDSQLKIRGMRLELAEIEAALLSHNEIQEAVVKDWQDHNGSTYLCAYLVGIGDEQIADAKAFAAALLPDYMVPSSFVVLEQMPLSPNGKINKKALPEPQFKSSGQRHDPANSSQTELLLIGIWQQVLGRADVGLHDPFFDIGGNSILLIQMHSRFDKLQPGRIAVTELFSYPTIAQLAKLIDEREQPEKESRDSALLETIPLPETYFVIPESAAAGYTFTAWLPGTMRERLLAVSQMEDVALPDLFLGMFVYLLSEFSEQQRVGLHVLNGQAVAIALALQLDEFEQFSDLFQFIRNNKLEGQPLQMEHAESVKRGAGTPSGLLPLYRDLTAAGAAEAPALTSFFDLIWEVGEQDGMIRLNCSLNSGKLRKELAEELTDGYTELIDMLIQQYEKVGASND</sequence>
<dbReference type="InterPro" id="IPR020845">
    <property type="entry name" value="AMP-binding_CS"/>
</dbReference>
<dbReference type="SUPFAM" id="SSF47336">
    <property type="entry name" value="ACP-like"/>
    <property type="match status" value="1"/>
</dbReference>
<dbReference type="InterPro" id="IPR045851">
    <property type="entry name" value="AMP-bd_C_sf"/>
</dbReference>
<dbReference type="Pfam" id="PF00501">
    <property type="entry name" value="AMP-binding"/>
    <property type="match status" value="1"/>
</dbReference>
<comment type="similarity">
    <text evidence="2">Belongs to the ATP-dependent AMP-binding enzyme family.</text>
</comment>
<keyword evidence="10" id="KW-1185">Reference proteome</keyword>
<keyword evidence="6" id="KW-0045">Antibiotic biosynthesis</keyword>
<evidence type="ECO:0000256" key="2">
    <source>
        <dbReference type="ARBA" id="ARBA00006432"/>
    </source>
</evidence>
<protein>
    <submittedName>
        <fullName evidence="9">Tyrocidine synthase 2</fullName>
    </submittedName>
</protein>
<dbReference type="Pfam" id="PF13193">
    <property type="entry name" value="AMP-binding_C"/>
    <property type="match status" value="1"/>
</dbReference>
<evidence type="ECO:0000256" key="3">
    <source>
        <dbReference type="ARBA" id="ARBA00022450"/>
    </source>
</evidence>
<comment type="cofactor">
    <cofactor evidence="1">
        <name>pantetheine 4'-phosphate</name>
        <dbReference type="ChEBI" id="CHEBI:47942"/>
    </cofactor>
</comment>
<comment type="caution">
    <text evidence="9">The sequence shown here is derived from an EMBL/GenBank/DDBJ whole genome shotgun (WGS) entry which is preliminary data.</text>
</comment>
<dbReference type="Gene3D" id="3.40.50.980">
    <property type="match status" value="2"/>
</dbReference>
<dbReference type="InterPro" id="IPR009081">
    <property type="entry name" value="PP-bd_ACP"/>
</dbReference>